<dbReference type="NCBIfam" id="TIGR01460">
    <property type="entry name" value="HAD-SF-IIA"/>
    <property type="match status" value="1"/>
</dbReference>
<dbReference type="RefSeq" id="WP_163890776.1">
    <property type="nucleotide sequence ID" value="NZ_BLLB01000002.1"/>
</dbReference>
<dbReference type="InterPro" id="IPR006357">
    <property type="entry name" value="HAD-SF_hydro_IIA"/>
</dbReference>
<protein>
    <submittedName>
        <fullName evidence="2">Hydrolase</fullName>
    </submittedName>
</protein>
<evidence type="ECO:0000313" key="3">
    <source>
        <dbReference type="Proteomes" id="UP000465304"/>
    </source>
</evidence>
<name>A0A7I9ZRE5_9MYCO</name>
<keyword evidence="3" id="KW-1185">Reference proteome</keyword>
<dbReference type="GO" id="GO:0005737">
    <property type="term" value="C:cytoplasm"/>
    <property type="evidence" value="ECO:0007669"/>
    <property type="project" value="TreeGrafter"/>
</dbReference>
<accession>A0A7I9ZRE5</accession>
<dbReference type="InterPro" id="IPR041065">
    <property type="entry name" value="GNAT-like"/>
</dbReference>
<dbReference type="Gene3D" id="3.30.300.290">
    <property type="match status" value="1"/>
</dbReference>
<feature type="domain" description="GCN5-related N-acetyltransferase-like" evidence="1">
    <location>
        <begin position="269"/>
        <end position="331"/>
    </location>
</feature>
<comment type="caution">
    <text evidence="2">The sequence shown here is derived from an EMBL/GenBank/DDBJ whole genome shotgun (WGS) entry which is preliminary data.</text>
</comment>
<gene>
    <name evidence="2" type="ORF">MHIP_37310</name>
</gene>
<dbReference type="Gene3D" id="3.40.50.1000">
    <property type="entry name" value="HAD superfamily/HAD-like"/>
    <property type="match status" value="2"/>
</dbReference>
<proteinExistence type="predicted"/>
<dbReference type="InterPro" id="IPR023214">
    <property type="entry name" value="HAD_sf"/>
</dbReference>
<dbReference type="InterPro" id="IPR036412">
    <property type="entry name" value="HAD-like_sf"/>
</dbReference>
<dbReference type="PANTHER" id="PTHR19288:SF95">
    <property type="entry name" value="D-GLYCEROL 3-PHOSPHATE PHOSPHATASE"/>
    <property type="match status" value="1"/>
</dbReference>
<dbReference type="SUPFAM" id="SSF56784">
    <property type="entry name" value="HAD-like"/>
    <property type="match status" value="1"/>
</dbReference>
<dbReference type="EMBL" id="BLLB01000002">
    <property type="protein sequence ID" value="GFH03248.1"/>
    <property type="molecule type" value="Genomic_DNA"/>
</dbReference>
<dbReference type="GO" id="GO:0016791">
    <property type="term" value="F:phosphatase activity"/>
    <property type="evidence" value="ECO:0007669"/>
    <property type="project" value="TreeGrafter"/>
</dbReference>
<keyword evidence="2" id="KW-0378">Hydrolase</keyword>
<sequence length="342" mass="35572">MSTLAQQHDCLLLDLDGTVFRGHQPTPGAVETLAVVESRILYVTNNASRGAAQVAEHLRELGFTAEPDDVVTSAQSAARMLADQLPGGAKVLIVGTEALAAEVTDVGLAPVRQWSDDPVAVVQGHSPETAWADLAEAGLAIRSGALWIAANVDKTLPSERGLLPGNGSMVAALRTATDREPQVAGKPAPALMADALSRGDFDTPLVIGDRLDTDIAGAIAAKLPSLMVMCGVNTAKDAIWAIPEQRPDYIAEDLRALTGDSAMLRVGPHPGWHVDIDTGTVTVRATDQDPGDALSVIRVIADAVWKADTGRPTTISAGDDTARLALQRWSLAPAADGSGALA</sequence>
<dbReference type="Pfam" id="PF13242">
    <property type="entry name" value="Hydrolase_like"/>
    <property type="match status" value="1"/>
</dbReference>
<dbReference type="PANTHER" id="PTHR19288">
    <property type="entry name" value="4-NITROPHENYLPHOSPHATASE-RELATED"/>
    <property type="match status" value="1"/>
</dbReference>
<reference evidence="2 3" key="1">
    <citation type="journal article" date="2019" name="Emerg. Microbes Infect.">
        <title>Comprehensive subspecies identification of 175 nontuberculous mycobacteria species based on 7547 genomic profiles.</title>
        <authorList>
            <person name="Matsumoto Y."/>
            <person name="Kinjo T."/>
            <person name="Motooka D."/>
            <person name="Nabeya D."/>
            <person name="Jung N."/>
            <person name="Uechi K."/>
            <person name="Horii T."/>
            <person name="Iida T."/>
            <person name="Fujita J."/>
            <person name="Nakamura S."/>
        </authorList>
    </citation>
    <scope>NUCLEOTIDE SEQUENCE [LARGE SCALE GENOMIC DNA]</scope>
    <source>
        <strain evidence="2 3">JCM 30996</strain>
    </source>
</reference>
<dbReference type="Proteomes" id="UP000465304">
    <property type="component" value="Unassembled WGS sequence"/>
</dbReference>
<dbReference type="Pfam" id="PF18407">
    <property type="entry name" value="GNAT_like"/>
    <property type="match status" value="1"/>
</dbReference>
<evidence type="ECO:0000313" key="2">
    <source>
        <dbReference type="EMBL" id="GFH03248.1"/>
    </source>
</evidence>
<dbReference type="Pfam" id="PF13344">
    <property type="entry name" value="Hydrolase_6"/>
    <property type="match status" value="1"/>
</dbReference>
<dbReference type="AlphaFoldDB" id="A0A7I9ZRE5"/>
<organism evidence="2 3">
    <name type="scientific">Mycolicibacterium hippocampi</name>
    <dbReference type="NCBI Taxonomy" id="659824"/>
    <lineage>
        <taxon>Bacteria</taxon>
        <taxon>Bacillati</taxon>
        <taxon>Actinomycetota</taxon>
        <taxon>Actinomycetes</taxon>
        <taxon>Mycobacteriales</taxon>
        <taxon>Mycobacteriaceae</taxon>
        <taxon>Mycolicibacterium</taxon>
    </lineage>
</organism>
<evidence type="ECO:0000259" key="1">
    <source>
        <dbReference type="Pfam" id="PF18407"/>
    </source>
</evidence>